<dbReference type="EMBL" id="UOFS01000036">
    <property type="protein sequence ID" value="VAW98131.1"/>
    <property type="molecule type" value="Genomic_DNA"/>
</dbReference>
<dbReference type="Gene3D" id="3.30.200.70">
    <property type="match status" value="1"/>
</dbReference>
<keyword evidence="9" id="KW-0460">Magnesium</keyword>
<dbReference type="PANTHER" id="PTHR39573">
    <property type="entry name" value="STRESS RESPONSE KINASE A"/>
    <property type="match status" value="1"/>
</dbReference>
<dbReference type="InterPro" id="IPR011009">
    <property type="entry name" value="Kinase-like_dom_sf"/>
</dbReference>
<evidence type="ECO:0000256" key="8">
    <source>
        <dbReference type="ARBA" id="ARBA00022840"/>
    </source>
</evidence>
<dbReference type="InterPro" id="IPR002575">
    <property type="entry name" value="Aminoglycoside_PTrfase"/>
</dbReference>
<reference evidence="12" key="1">
    <citation type="submission" date="2018-06" db="EMBL/GenBank/DDBJ databases">
        <authorList>
            <person name="Zhirakovskaya E."/>
        </authorList>
    </citation>
    <scope>NUCLEOTIDE SEQUENCE</scope>
</reference>
<evidence type="ECO:0000256" key="4">
    <source>
        <dbReference type="ARBA" id="ARBA00022679"/>
    </source>
</evidence>
<evidence type="ECO:0000256" key="6">
    <source>
        <dbReference type="ARBA" id="ARBA00022741"/>
    </source>
</evidence>
<gene>
    <name evidence="12" type="ORF">MNBD_GAMMA22-1185</name>
</gene>
<keyword evidence="1" id="KW-0963">Cytoplasm</keyword>
<evidence type="ECO:0000256" key="7">
    <source>
        <dbReference type="ARBA" id="ARBA00022777"/>
    </source>
</evidence>
<keyword evidence="5" id="KW-0479">Metal-binding</keyword>
<sequence>MNSNSDSNKTTNSSVPYDSLTPDVVLTSLEQQGFECNGHLLALNSYENRVYQIGLESGEYLITKYYRPARWSDATILEEHEFSLELASYELPIITPIADKNNKTLFQYKGFRFALFKRVSGRAPELDNNEHLKMLGRLMARIHAVAATKPFYDRPKLSLERFGNEALAYLLEHDCIALEVRQNFEMAARTVLELCKQQLARFSMIRQIRLHGDCHPGNILWTDTGAHFVDLDDCQTGPAVQDLWMFLSGTNHEMESQLAVILGEYTQFFDFDPSELALVETLRSLRLIHYNAWLARRWSDPAFPQHFPWFDSPRYWEDQLITLREQIERMNGPTLRWPV</sequence>
<keyword evidence="3" id="KW-0597">Phosphoprotein</keyword>
<dbReference type="InterPro" id="IPR032882">
    <property type="entry name" value="SrkA/RdoA"/>
</dbReference>
<evidence type="ECO:0000313" key="12">
    <source>
        <dbReference type="EMBL" id="VAW98131.1"/>
    </source>
</evidence>
<keyword evidence="6" id="KW-0547">Nucleotide-binding</keyword>
<evidence type="ECO:0000259" key="11">
    <source>
        <dbReference type="Pfam" id="PF01636"/>
    </source>
</evidence>
<dbReference type="AlphaFoldDB" id="A0A3B1A239"/>
<accession>A0A3B1A239</accession>
<evidence type="ECO:0000256" key="5">
    <source>
        <dbReference type="ARBA" id="ARBA00022723"/>
    </source>
</evidence>
<dbReference type="PANTHER" id="PTHR39573:SF1">
    <property type="entry name" value="STRESS RESPONSE KINASE A"/>
    <property type="match status" value="1"/>
</dbReference>
<dbReference type="HAMAP" id="MF_01497">
    <property type="entry name" value="SrkA_kinase"/>
    <property type="match status" value="1"/>
</dbReference>
<organism evidence="12">
    <name type="scientific">hydrothermal vent metagenome</name>
    <dbReference type="NCBI Taxonomy" id="652676"/>
    <lineage>
        <taxon>unclassified sequences</taxon>
        <taxon>metagenomes</taxon>
        <taxon>ecological metagenomes</taxon>
    </lineage>
</organism>
<dbReference type="Pfam" id="PF01636">
    <property type="entry name" value="APH"/>
    <property type="match status" value="1"/>
</dbReference>
<proteinExistence type="inferred from homology"/>
<keyword evidence="10" id="KW-0346">Stress response</keyword>
<dbReference type="NCBIfam" id="NF008738">
    <property type="entry name" value="PRK11768.1"/>
    <property type="match status" value="1"/>
</dbReference>
<name>A0A3B1A239_9ZZZZ</name>
<dbReference type="Gene3D" id="1.10.510.10">
    <property type="entry name" value="Transferase(Phosphotransferase) domain 1"/>
    <property type="match status" value="1"/>
</dbReference>
<dbReference type="GO" id="GO:0004674">
    <property type="term" value="F:protein serine/threonine kinase activity"/>
    <property type="evidence" value="ECO:0007669"/>
    <property type="project" value="UniProtKB-KW"/>
</dbReference>
<dbReference type="SUPFAM" id="SSF56112">
    <property type="entry name" value="Protein kinase-like (PK-like)"/>
    <property type="match status" value="1"/>
</dbReference>
<feature type="domain" description="Aminoglycoside phosphotransferase" evidence="11">
    <location>
        <begin position="44"/>
        <end position="274"/>
    </location>
</feature>
<evidence type="ECO:0000256" key="9">
    <source>
        <dbReference type="ARBA" id="ARBA00022842"/>
    </source>
</evidence>
<keyword evidence="8" id="KW-0067">ATP-binding</keyword>
<dbReference type="GO" id="GO:0005737">
    <property type="term" value="C:cytoplasm"/>
    <property type="evidence" value="ECO:0007669"/>
    <property type="project" value="TreeGrafter"/>
</dbReference>
<protein>
    <submittedName>
        <fullName evidence="12">YihE protein, required for LPS synthesis</fullName>
    </submittedName>
</protein>
<keyword evidence="4" id="KW-0808">Transferase</keyword>
<dbReference type="GO" id="GO:0046872">
    <property type="term" value="F:metal ion binding"/>
    <property type="evidence" value="ECO:0007669"/>
    <property type="project" value="UniProtKB-KW"/>
</dbReference>
<evidence type="ECO:0000256" key="3">
    <source>
        <dbReference type="ARBA" id="ARBA00022553"/>
    </source>
</evidence>
<dbReference type="Gene3D" id="1.20.1270.170">
    <property type="match status" value="1"/>
</dbReference>
<evidence type="ECO:0000256" key="1">
    <source>
        <dbReference type="ARBA" id="ARBA00022490"/>
    </source>
</evidence>
<evidence type="ECO:0000256" key="2">
    <source>
        <dbReference type="ARBA" id="ARBA00022527"/>
    </source>
</evidence>
<keyword evidence="2" id="KW-0723">Serine/threonine-protein kinase</keyword>
<keyword evidence="7" id="KW-0418">Kinase</keyword>
<dbReference type="GO" id="GO:0005524">
    <property type="term" value="F:ATP binding"/>
    <property type="evidence" value="ECO:0007669"/>
    <property type="project" value="UniProtKB-KW"/>
</dbReference>
<evidence type="ECO:0000256" key="10">
    <source>
        <dbReference type="ARBA" id="ARBA00023016"/>
    </source>
</evidence>